<protein>
    <submittedName>
        <fullName evidence="2">Uncharacterized protein</fullName>
    </submittedName>
</protein>
<accession>A0ABD0X194</accession>
<proteinExistence type="predicted"/>
<gene>
    <name evidence="2" type="ORF">UPYG_G00239880</name>
</gene>
<evidence type="ECO:0000313" key="3">
    <source>
        <dbReference type="Proteomes" id="UP001557470"/>
    </source>
</evidence>
<feature type="region of interest" description="Disordered" evidence="1">
    <location>
        <begin position="139"/>
        <end position="170"/>
    </location>
</feature>
<organism evidence="2 3">
    <name type="scientific">Umbra pygmaea</name>
    <name type="common">Eastern mudminnow</name>
    <dbReference type="NCBI Taxonomy" id="75934"/>
    <lineage>
        <taxon>Eukaryota</taxon>
        <taxon>Metazoa</taxon>
        <taxon>Chordata</taxon>
        <taxon>Craniata</taxon>
        <taxon>Vertebrata</taxon>
        <taxon>Euteleostomi</taxon>
        <taxon>Actinopterygii</taxon>
        <taxon>Neopterygii</taxon>
        <taxon>Teleostei</taxon>
        <taxon>Protacanthopterygii</taxon>
        <taxon>Esociformes</taxon>
        <taxon>Umbridae</taxon>
        <taxon>Umbra</taxon>
    </lineage>
</organism>
<keyword evidence="3" id="KW-1185">Reference proteome</keyword>
<dbReference type="Proteomes" id="UP001557470">
    <property type="component" value="Unassembled WGS sequence"/>
</dbReference>
<comment type="caution">
    <text evidence="2">The sequence shown here is derived from an EMBL/GenBank/DDBJ whole genome shotgun (WGS) entry which is preliminary data.</text>
</comment>
<evidence type="ECO:0000256" key="1">
    <source>
        <dbReference type="SAM" id="MobiDB-lite"/>
    </source>
</evidence>
<dbReference type="AlphaFoldDB" id="A0ABD0X194"/>
<evidence type="ECO:0000313" key="2">
    <source>
        <dbReference type="EMBL" id="KAL0970287.1"/>
    </source>
</evidence>
<feature type="compositionally biased region" description="Low complexity" evidence="1">
    <location>
        <begin position="384"/>
        <end position="399"/>
    </location>
</feature>
<feature type="region of interest" description="Disordered" evidence="1">
    <location>
        <begin position="384"/>
        <end position="403"/>
    </location>
</feature>
<dbReference type="EMBL" id="JAGEUA010000007">
    <property type="protein sequence ID" value="KAL0970287.1"/>
    <property type="molecule type" value="Genomic_DNA"/>
</dbReference>
<name>A0ABD0X194_UMBPY</name>
<sequence length="533" mass="59992">MEKSKYTIDLRRASDKFISSGCQDTQFPEHTSPSSFREAKVYSHEPSCGIRRSYASMDLLTNSHPEHGQSALSLDSLEGGLSLPLDFTVDLQPRPNTPVNHWSSQSSWLTVGDLAPPTGREGRCRVWKKILGTDYRDGCRDKNNSASKTTPHEDDKNSCDPGDDEDLNDPKEYEESIWYKEEEEESVLLRPEACTKKAVEKTSNETTPKYIQKFHSFTKNVPSEITTCLYKLEEKCKEVEKQSESIKWKMELIHDSLQTIQETLQTLLKRLVEGMSNGVFEPTTIPITYHFPSPSQSCLPNSPTYLSQKFTHSLSNSEKTTSPSPAASTILAVHSNATHLSQVPLMSIHQDCMDHCAMDRQPSVTSLTEASGIGAQVPCRYCPKSTSPSTATADTPSSAQGEKKRAEALHVISELRMDIERLRVANTERQEHQETLLRVIQMDLETLLSHYQKDRQTWSNPIVKLETVRRQSRNISEMSRQAVAKLGKLRRQLDVPVEVATKVHTDSARLIPNSSQPCQRCTSKLIDGENNLK</sequence>
<reference evidence="2 3" key="1">
    <citation type="submission" date="2024-06" db="EMBL/GenBank/DDBJ databases">
        <authorList>
            <person name="Pan Q."/>
            <person name="Wen M."/>
            <person name="Jouanno E."/>
            <person name="Zahm M."/>
            <person name="Klopp C."/>
            <person name="Cabau C."/>
            <person name="Louis A."/>
            <person name="Berthelot C."/>
            <person name="Parey E."/>
            <person name="Roest Crollius H."/>
            <person name="Montfort J."/>
            <person name="Robinson-Rechavi M."/>
            <person name="Bouchez O."/>
            <person name="Lampietro C."/>
            <person name="Lopez Roques C."/>
            <person name="Donnadieu C."/>
            <person name="Postlethwait J."/>
            <person name="Bobe J."/>
            <person name="Verreycken H."/>
            <person name="Guiguen Y."/>
        </authorList>
    </citation>
    <scope>NUCLEOTIDE SEQUENCE [LARGE SCALE GENOMIC DNA]</scope>
    <source>
        <strain evidence="2">Up_M1</strain>
        <tissue evidence="2">Testis</tissue>
    </source>
</reference>